<dbReference type="GO" id="GO:0006508">
    <property type="term" value="P:proteolysis"/>
    <property type="evidence" value="ECO:0007669"/>
    <property type="project" value="UniProtKB-KW"/>
</dbReference>
<dbReference type="InterPro" id="IPR023828">
    <property type="entry name" value="Peptidase_S8_Ser-AS"/>
</dbReference>
<dbReference type="InterPro" id="IPR011047">
    <property type="entry name" value="Quinoprotein_ADH-like_sf"/>
</dbReference>
<dbReference type="InterPro" id="IPR000209">
    <property type="entry name" value="Peptidase_S8/S53_dom"/>
</dbReference>
<sequence>MVRDEIARLAPERIIVLGGPAAVSEDAAALEVCETLPPPPTFEVRPADPVGMEPEVGDLGPRPVAEILDDEGTATRLVEDELVVSTRDEAAFDTWLHEVDGQVLQSIPGSDIIPPTWVVRLPTPGSSFSRVEVEQLGSDLQLLNGIATGHHIVTSDTALSTVATATAAVADGLTVGLNVVAERDELLDGEVEESPNIDGVVEFANPFTWPQFARDGLPGTGTAEAWRLLAANDRADAEVTIGILDSGFAEDNDDYPEGTLGRDGIRNTTPCGGRPCPWHGTDVSVAAAGVLDNQFGSAGAAGPIGRIRQYGLLGTTTGSMIAALATMAGEGVPPVINASLSFTVPAALTPMMRPLEHVTRGLQILGDAVFVASAGNQGLDLNRTDCLPFGVCWERTGTYPCELDGVYCVGGLTSGTRDRHPNSNFGFEACENPVCAVKMFAPFTVLVGANPDNTGNRLRPVNGTSYSAPYVAGVFAMMRAADPDLHALQLIHLMNATAHSSTHPQVGRVVNAYGAVLEALGPDARTVIGANRTPSPFPVDPVPATGFSSVLSTDQGTLRGDGTTPSTPPTVGWFGTLPGTTYWSDAPWAGTPLIAGDVLVVPAVDTRDERRTANEISLFGIDLGTGDIRWSISDIEGTCPPVVDRDGRVWAIRGYEQTNVLEWSFVLLRIDAATGRASRTFSTPRHATGGGFADADPLRDCDGHPLRLSPDGTRLLVWQGEAVDYVRYSSLRLLDITLPDVVETANIRMDPTVPGGAASDFNGDRAWVEDLRVAADRHTAYVLQRGAGDDSDDITDDEWWLHAIDMAGLPRTADLIDPGIIDRSVRLPVGAVDIGAWAVVGDDIIVSGEETLSGRHRFPTDGGRTSGRTFRIHDNGTALVEQARQLSDSGAPARPGEFPDRPRTIGVAPTGQLYGHTSIAGLLGIEPATLTQSWRTAAGSFEVPDYGSLLVDVSGNAVVAGQFAETVDSVTPTGTTRWSFRLRGDGSVHVGADGTVIDYSTVDRVRLVAITADGRTVLIGVTPLGLAVFALE</sequence>
<dbReference type="PROSITE" id="PS00138">
    <property type="entry name" value="SUBTILASE_SER"/>
    <property type="match status" value="1"/>
</dbReference>
<evidence type="ECO:0000256" key="2">
    <source>
        <dbReference type="ARBA" id="ARBA00022670"/>
    </source>
</evidence>
<evidence type="ECO:0000256" key="3">
    <source>
        <dbReference type="ARBA" id="ARBA00022801"/>
    </source>
</evidence>
<dbReference type="EMBL" id="CP031165">
    <property type="protein sequence ID" value="AXV04780.1"/>
    <property type="molecule type" value="Genomic_DNA"/>
</dbReference>
<evidence type="ECO:0000259" key="6">
    <source>
        <dbReference type="Pfam" id="PF00082"/>
    </source>
</evidence>
<dbReference type="InterPro" id="IPR015500">
    <property type="entry name" value="Peptidase_S8_subtilisin-rel"/>
</dbReference>
<gene>
    <name evidence="7" type="ORF">DVS28_a0072</name>
</gene>
<dbReference type="PANTHER" id="PTHR43806">
    <property type="entry name" value="PEPTIDASE S8"/>
    <property type="match status" value="1"/>
</dbReference>
<proteinExistence type="inferred from homology"/>
<dbReference type="InterPro" id="IPR050131">
    <property type="entry name" value="Peptidase_S8_subtilisin-like"/>
</dbReference>
<dbReference type="SUPFAM" id="SSF52743">
    <property type="entry name" value="Subtilisin-like"/>
    <property type="match status" value="1"/>
</dbReference>
<dbReference type="PRINTS" id="PR00723">
    <property type="entry name" value="SUBTILISIN"/>
</dbReference>
<dbReference type="CDD" id="cd00306">
    <property type="entry name" value="Peptidases_S8_S53"/>
    <property type="match status" value="1"/>
</dbReference>
<evidence type="ECO:0000313" key="7">
    <source>
        <dbReference type="EMBL" id="AXV04780.1"/>
    </source>
</evidence>
<dbReference type="SUPFAM" id="SSF50998">
    <property type="entry name" value="Quinoprotein alcohol dehydrogenase-like"/>
    <property type="match status" value="1"/>
</dbReference>
<keyword evidence="3 5" id="KW-0378">Hydrolase</keyword>
<dbReference type="AlphaFoldDB" id="A0A346XRD3"/>
<comment type="similarity">
    <text evidence="1 5">Belongs to the peptidase S8 family.</text>
</comment>
<evidence type="ECO:0000256" key="5">
    <source>
        <dbReference type="PROSITE-ProRule" id="PRU01240"/>
    </source>
</evidence>
<feature type="domain" description="Peptidase S8/S53" evidence="6">
    <location>
        <begin position="238"/>
        <end position="514"/>
    </location>
</feature>
<organism evidence="7 8">
    <name type="scientific">Euzebya pacifica</name>
    <dbReference type="NCBI Taxonomy" id="1608957"/>
    <lineage>
        <taxon>Bacteria</taxon>
        <taxon>Bacillati</taxon>
        <taxon>Actinomycetota</taxon>
        <taxon>Nitriliruptoria</taxon>
        <taxon>Euzebyales</taxon>
    </lineage>
</organism>
<keyword evidence="4 5" id="KW-0720">Serine protease</keyword>
<reference evidence="7 8" key="1">
    <citation type="submission" date="2018-09" db="EMBL/GenBank/DDBJ databases">
        <title>Complete genome sequence of Euzebya sp. DY32-46 isolated from seawater of Pacific Ocean.</title>
        <authorList>
            <person name="Xu L."/>
            <person name="Wu Y.-H."/>
            <person name="Xu X.-W."/>
        </authorList>
    </citation>
    <scope>NUCLEOTIDE SEQUENCE [LARGE SCALE GENOMIC DNA]</scope>
    <source>
        <strain evidence="7 8">DY32-46</strain>
    </source>
</reference>
<protein>
    <submittedName>
        <fullName evidence="7">Peptidase S8 and S53, subtilisin, kexin, sedolisin</fullName>
    </submittedName>
</protein>
<feature type="active site" description="Charge relay system" evidence="5">
    <location>
        <position position="245"/>
    </location>
</feature>
<dbReference type="InterPro" id="IPR036852">
    <property type="entry name" value="Peptidase_S8/S53_dom_sf"/>
</dbReference>
<feature type="active site" description="Charge relay system" evidence="5">
    <location>
        <position position="279"/>
    </location>
</feature>
<dbReference type="GO" id="GO:0004252">
    <property type="term" value="F:serine-type endopeptidase activity"/>
    <property type="evidence" value="ECO:0007669"/>
    <property type="project" value="UniProtKB-UniRule"/>
</dbReference>
<dbReference type="Gene3D" id="3.40.50.200">
    <property type="entry name" value="Peptidase S8/S53 domain"/>
    <property type="match status" value="1"/>
</dbReference>
<dbReference type="PROSITE" id="PS51892">
    <property type="entry name" value="SUBTILASE"/>
    <property type="match status" value="1"/>
</dbReference>
<feature type="active site" description="Charge relay system" evidence="5">
    <location>
        <position position="465"/>
    </location>
</feature>
<name>A0A346XRD3_9ACTN</name>
<dbReference type="KEGG" id="euz:DVS28_a0072"/>
<dbReference type="Proteomes" id="UP000264006">
    <property type="component" value="Chromosome"/>
</dbReference>
<evidence type="ECO:0000256" key="4">
    <source>
        <dbReference type="ARBA" id="ARBA00022825"/>
    </source>
</evidence>
<accession>A0A346XRD3</accession>
<evidence type="ECO:0000313" key="8">
    <source>
        <dbReference type="Proteomes" id="UP000264006"/>
    </source>
</evidence>
<keyword evidence="2 5" id="KW-0645">Protease</keyword>
<keyword evidence="8" id="KW-1185">Reference proteome</keyword>
<evidence type="ECO:0000256" key="1">
    <source>
        <dbReference type="ARBA" id="ARBA00011073"/>
    </source>
</evidence>
<dbReference type="PANTHER" id="PTHR43806:SF11">
    <property type="entry name" value="CEREVISIN-RELATED"/>
    <property type="match status" value="1"/>
</dbReference>
<dbReference type="Pfam" id="PF00082">
    <property type="entry name" value="Peptidase_S8"/>
    <property type="match status" value="1"/>
</dbReference>